<dbReference type="PIRSF" id="PIRSF010631">
    <property type="entry name" value="A-rhamnsds"/>
    <property type="match status" value="1"/>
</dbReference>
<evidence type="ECO:0000256" key="4">
    <source>
        <dbReference type="SAM" id="SignalP"/>
    </source>
</evidence>
<dbReference type="GO" id="GO:0016787">
    <property type="term" value="F:hydrolase activity"/>
    <property type="evidence" value="ECO:0007669"/>
    <property type="project" value="UniProtKB-KW"/>
</dbReference>
<dbReference type="EC" id="3.2.1.40" evidence="2"/>
<dbReference type="Pfam" id="PF25788">
    <property type="entry name" value="Ig_Rha78A_N"/>
    <property type="match status" value="1"/>
</dbReference>
<feature type="domain" description="Alpha-L-rhamnosidase C-terminal" evidence="8">
    <location>
        <begin position="803"/>
        <end position="870"/>
    </location>
</feature>
<feature type="signal peptide" evidence="4">
    <location>
        <begin position="1"/>
        <end position="25"/>
    </location>
</feature>
<organism evidence="9 10">
    <name type="scientific">Niabella yanshanensis</name>
    <dbReference type="NCBI Taxonomy" id="577386"/>
    <lineage>
        <taxon>Bacteria</taxon>
        <taxon>Pseudomonadati</taxon>
        <taxon>Bacteroidota</taxon>
        <taxon>Chitinophagia</taxon>
        <taxon>Chitinophagales</taxon>
        <taxon>Chitinophagaceae</taxon>
        <taxon>Niabella</taxon>
    </lineage>
</organism>
<dbReference type="InterPro" id="IPR016007">
    <property type="entry name" value="Alpha_rhamnosid"/>
</dbReference>
<dbReference type="Proteomes" id="UP001325680">
    <property type="component" value="Chromosome"/>
</dbReference>
<dbReference type="InterPro" id="IPR013783">
    <property type="entry name" value="Ig-like_fold"/>
</dbReference>
<dbReference type="InterPro" id="IPR013737">
    <property type="entry name" value="Bac_rhamnosid_N"/>
</dbReference>
<dbReference type="InterPro" id="IPR008928">
    <property type="entry name" value="6-hairpin_glycosidase_sf"/>
</dbReference>
<evidence type="ECO:0000259" key="7">
    <source>
        <dbReference type="Pfam" id="PF17389"/>
    </source>
</evidence>
<dbReference type="Gene3D" id="2.60.420.10">
    <property type="entry name" value="Maltose phosphorylase, domain 3"/>
    <property type="match status" value="1"/>
</dbReference>
<reference evidence="9 10" key="1">
    <citation type="submission" date="2023-12" db="EMBL/GenBank/DDBJ databases">
        <title>Genome sequencing and assembly of bacterial species from a model synthetic community.</title>
        <authorList>
            <person name="Hogle S.L."/>
        </authorList>
    </citation>
    <scope>NUCLEOTIDE SEQUENCE [LARGE SCALE GENOMIC DNA]</scope>
    <source>
        <strain evidence="9 10">HAMBI_3031</strain>
    </source>
</reference>
<gene>
    <name evidence="9" type="ORF">U0035_00145</name>
</gene>
<dbReference type="Gene3D" id="2.60.120.260">
    <property type="entry name" value="Galactose-binding domain-like"/>
    <property type="match status" value="2"/>
</dbReference>
<name>A0ABZ0W5K6_9BACT</name>
<dbReference type="Pfam" id="PF17390">
    <property type="entry name" value="Bac_rhamnosid_C"/>
    <property type="match status" value="1"/>
</dbReference>
<evidence type="ECO:0000256" key="2">
    <source>
        <dbReference type="ARBA" id="ARBA00012652"/>
    </source>
</evidence>
<dbReference type="Pfam" id="PF17389">
    <property type="entry name" value="Bac_rhamnosid6H"/>
    <property type="match status" value="1"/>
</dbReference>
<evidence type="ECO:0000259" key="8">
    <source>
        <dbReference type="Pfam" id="PF17390"/>
    </source>
</evidence>
<evidence type="ECO:0000256" key="3">
    <source>
        <dbReference type="ARBA" id="ARBA00022801"/>
    </source>
</evidence>
<keyword evidence="3 9" id="KW-0378">Hydrolase</keyword>
<keyword evidence="4" id="KW-0732">Signal</keyword>
<dbReference type="Pfam" id="PF08531">
    <property type="entry name" value="Bac_rhamnosid_N"/>
    <property type="match status" value="1"/>
</dbReference>
<feature type="chain" id="PRO_5045781023" description="alpha-L-rhamnosidase" evidence="4">
    <location>
        <begin position="26"/>
        <end position="906"/>
    </location>
</feature>
<protein>
    <recommendedName>
        <fullName evidence="2">alpha-L-rhamnosidase</fullName>
        <ecNumber evidence="2">3.2.1.40</ecNumber>
    </recommendedName>
</protein>
<dbReference type="SUPFAM" id="SSF48208">
    <property type="entry name" value="Six-hairpin glycosidases"/>
    <property type="match status" value="1"/>
</dbReference>
<dbReference type="PANTHER" id="PTHR33307:SF6">
    <property type="entry name" value="ALPHA-RHAMNOSIDASE (EUROFUNG)-RELATED"/>
    <property type="match status" value="1"/>
</dbReference>
<evidence type="ECO:0000259" key="6">
    <source>
        <dbReference type="Pfam" id="PF08531"/>
    </source>
</evidence>
<dbReference type="InterPro" id="IPR035396">
    <property type="entry name" value="Bac_rhamnosid6H"/>
</dbReference>
<evidence type="ECO:0000313" key="10">
    <source>
        <dbReference type="Proteomes" id="UP001325680"/>
    </source>
</evidence>
<proteinExistence type="predicted"/>
<dbReference type="Pfam" id="PF05592">
    <property type="entry name" value="Bac_rhamnosid"/>
    <property type="match status" value="1"/>
</dbReference>
<comment type="catalytic activity">
    <reaction evidence="1">
        <text>Hydrolysis of terminal non-reducing alpha-L-rhamnose residues in alpha-L-rhamnosides.</text>
        <dbReference type="EC" id="3.2.1.40"/>
    </reaction>
</comment>
<dbReference type="EMBL" id="CP139960">
    <property type="protein sequence ID" value="WQD38555.1"/>
    <property type="molecule type" value="Genomic_DNA"/>
</dbReference>
<feature type="domain" description="Bacterial alpha-L-rhamnosidase N-terminal" evidence="6">
    <location>
        <begin position="177"/>
        <end position="338"/>
    </location>
</feature>
<dbReference type="Gene3D" id="2.60.40.10">
    <property type="entry name" value="Immunoglobulins"/>
    <property type="match status" value="1"/>
</dbReference>
<dbReference type="InterPro" id="IPR035398">
    <property type="entry name" value="Bac_rhamnosid_C"/>
</dbReference>
<evidence type="ECO:0000259" key="5">
    <source>
        <dbReference type="Pfam" id="PF05592"/>
    </source>
</evidence>
<dbReference type="PANTHER" id="PTHR33307">
    <property type="entry name" value="ALPHA-RHAMNOSIDASE (EUROFUNG)"/>
    <property type="match status" value="1"/>
</dbReference>
<evidence type="ECO:0000256" key="1">
    <source>
        <dbReference type="ARBA" id="ARBA00001445"/>
    </source>
</evidence>
<dbReference type="Gene3D" id="1.50.10.10">
    <property type="match status" value="1"/>
</dbReference>
<keyword evidence="10" id="KW-1185">Reference proteome</keyword>
<evidence type="ECO:0000313" key="9">
    <source>
        <dbReference type="EMBL" id="WQD38555.1"/>
    </source>
</evidence>
<feature type="domain" description="Alpha-L-rhamnosidase six-hairpin glycosidase" evidence="7">
    <location>
        <begin position="452"/>
        <end position="794"/>
    </location>
</feature>
<dbReference type="InterPro" id="IPR008902">
    <property type="entry name" value="Rhamnosid_concanavalin"/>
</dbReference>
<dbReference type="InterPro" id="IPR012341">
    <property type="entry name" value="6hp_glycosidase-like_sf"/>
</dbReference>
<feature type="domain" description="Alpha-L-rhamnosidase concanavalin-like" evidence="5">
    <location>
        <begin position="347"/>
        <end position="445"/>
    </location>
</feature>
<accession>A0ABZ0W5K6</accession>
<dbReference type="RefSeq" id="WP_114791300.1">
    <property type="nucleotide sequence ID" value="NZ_CP139960.1"/>
</dbReference>
<sequence>MNDCIFRNRIWFLVMLFLLPFASHATAKKLNATDEVSVTALKVDNAASFIGVDSRTPQFSWELKTSKRNIKQNAYQLLVADTPEKLAAGDGNIWNSGKVASAASAGILYRGKALESRKRYYWKLIWWGMDNAKAESNTEYFETGLLHQSDWSGDWVGFPSGWIGRVHYFRRVFSFQKEIAKARAYVAGIGYSEMEINGKKVNDHVLDPATSDFAKTIYYSTYDIKEYLKKDNVMVIAVAPGWYGMPKLRMQMEFYFTDGTMEVINSSSIRNVTLGPVQSAGVLDGEVYDARQEKPEWNLPSDTIIKGLPSQHWGVAPVLEAPGGKMASQQLEPIRVVESFKPVSIKEVKPGIFVMDAGQNMAGWVAIKVKGEKGKKITLKFAETLYPDGTINQENLRTAWATDTYILKGGATETWEPRFTYHGFRYMQIEGWPGTPSVDDLTVRRVRSDVEEAGKFSSSNDLLNRIYQMVKRTEAANLHSIPTDCPQRDERMGWLNDLTVRIEQAMYNFNLHRFYAKYIQDICDTQTENGEITDTAPYKVGGKPADPVSVSFLLLALKSYEYYGNTEIIRKNYSNMKAWVNYLTSRTNKAGILEYSYYGDWSPPAEFGAKGHSYGALSVNTPGDLMSTGYLYYSAQVMAKLAEVLGNVDDQHQYEQLATRTLNAFNTKFWDESKGGYGTNNQSCNSFAIFLGAPTKERLPRVVANLVRDVKERGYHLTTGNLCTKYLLEALTEHGELETAYKIATQTTYPSWGYMLANGATTLWERWEYETGGSMNSHNHPMMGSVGSWLYKYIAGILPDIEAPGFGKLVLRPYIPNDLQHAQATYQSVKGEVSSAWKKTKAAIEYQVTIPPNAVATVYIPTKDVKSVTEGGRPISKIEGIRFVRMEAAAAVYEIGSGNYVFRSKW</sequence>